<reference evidence="6" key="1">
    <citation type="submission" date="2016-10" db="EMBL/GenBank/DDBJ databases">
        <authorList>
            <person name="Varghese N."/>
            <person name="Submissions S."/>
        </authorList>
    </citation>
    <scope>NUCLEOTIDE SEQUENCE [LARGE SCALE GENOMIC DNA]</scope>
    <source>
        <strain evidence="6">DSM 2698</strain>
    </source>
</reference>
<evidence type="ECO:0000259" key="3">
    <source>
        <dbReference type="Pfam" id="PF00149"/>
    </source>
</evidence>
<comment type="similarity">
    <text evidence="2">Belongs to the 5'-nucleotidase family.</text>
</comment>
<dbReference type="SUPFAM" id="SSF55816">
    <property type="entry name" value="5'-nucleotidase (syn. UDP-sugar hydrolase), C-terminal domain"/>
    <property type="match status" value="1"/>
</dbReference>
<dbReference type="InterPro" id="IPR036907">
    <property type="entry name" value="5'-Nucleotdase_C_sf"/>
</dbReference>
<dbReference type="PRINTS" id="PR01607">
    <property type="entry name" value="APYRASEFAMLY"/>
</dbReference>
<dbReference type="OrthoDB" id="9803927at2"/>
<dbReference type="EMBL" id="FMVW01000005">
    <property type="protein sequence ID" value="SCZ39409.1"/>
    <property type="molecule type" value="Genomic_DNA"/>
</dbReference>
<dbReference type="GO" id="GO:0016787">
    <property type="term" value="F:hydrolase activity"/>
    <property type="evidence" value="ECO:0007669"/>
    <property type="project" value="UniProtKB-KW"/>
</dbReference>
<proteinExistence type="inferred from homology"/>
<dbReference type="RefSeq" id="WP_092813273.1">
    <property type="nucleotide sequence ID" value="NZ_FMVW01000005.1"/>
</dbReference>
<evidence type="ECO:0000313" key="5">
    <source>
        <dbReference type="EMBL" id="SCZ39409.1"/>
    </source>
</evidence>
<keyword evidence="2" id="KW-0378">Hydrolase</keyword>
<dbReference type="STRING" id="1120955.SAMN03080610_02445"/>
<accession>A0A1G5NRK4</accession>
<dbReference type="Gene3D" id="3.90.780.10">
    <property type="entry name" value="5'-Nucleotidase, C-terminal domain"/>
    <property type="match status" value="1"/>
</dbReference>
<feature type="domain" description="5'-Nucleotidase C-terminal" evidence="4">
    <location>
        <begin position="307"/>
        <end position="461"/>
    </location>
</feature>
<dbReference type="SUPFAM" id="SSF56300">
    <property type="entry name" value="Metallo-dependent phosphatases"/>
    <property type="match status" value="1"/>
</dbReference>
<dbReference type="InterPro" id="IPR006179">
    <property type="entry name" value="5_nucleotidase/apyrase"/>
</dbReference>
<dbReference type="Pfam" id="PF00149">
    <property type="entry name" value="Metallophos"/>
    <property type="match status" value="1"/>
</dbReference>
<gene>
    <name evidence="5" type="ORF">SAMN03080610_02445</name>
</gene>
<dbReference type="Gene3D" id="3.60.21.10">
    <property type="match status" value="1"/>
</dbReference>
<dbReference type="InterPro" id="IPR004843">
    <property type="entry name" value="Calcineurin-like_PHP"/>
</dbReference>
<name>A0A1G5NRK4_AFIMA</name>
<keyword evidence="6" id="KW-1185">Reference proteome</keyword>
<evidence type="ECO:0000256" key="1">
    <source>
        <dbReference type="ARBA" id="ARBA00022729"/>
    </source>
</evidence>
<feature type="chain" id="PRO_5011330352" evidence="2">
    <location>
        <begin position="25"/>
        <end position="511"/>
    </location>
</feature>
<dbReference type="Pfam" id="PF02872">
    <property type="entry name" value="5_nucleotid_C"/>
    <property type="match status" value="1"/>
</dbReference>
<feature type="signal peptide" evidence="2">
    <location>
        <begin position="1"/>
        <end position="24"/>
    </location>
</feature>
<sequence length="511" mass="54197">MASTLRWFAAFVIAFSLQPSFAAAKDVSVTFLLVNDADQMAGSSEMRGGYARIGAVVARERAERDHVIFAHAGDAISPSLMAGFDEGAHIITLLNIIKPDVFVPGNHEHDFGPEVFARRMGEAEFPVLAANLRDEDGNRIGAIADTRMIEADGVKIGIVGLTAEDSYQKSSPGTLEIAPALATGEDAAEALRAKGADFVVAVAHAGREVDRALFQSRAFDLILSGDDHDLMVFFDGKTAMAESKEQGEYVTAVDVRMGIEEKDGTRTLSWWPEFRPIDTAGVIGDSAVQAKIDEFQADLSKELDVAVGKTKTGLDSRRATLRTEEAAIGNLVADAMRAGTAADVAITNGGGIRGNRTYEPGATITRRDILTELPFGNVTVKLEISGAAILEALEHGLGDVENASGRFPQISGMRVTADLTKPAGERVEAVEIGGRPLDPGAVYTLATNDFMADGGDGYVALTKGHALINGRDGRLIANDVMAFVRSAGEVAPRPEGRITFLKGDAARAPKD</sequence>
<dbReference type="Proteomes" id="UP000199347">
    <property type="component" value="Unassembled WGS sequence"/>
</dbReference>
<evidence type="ECO:0000313" key="6">
    <source>
        <dbReference type="Proteomes" id="UP000199347"/>
    </source>
</evidence>
<keyword evidence="1 2" id="KW-0732">Signal</keyword>
<dbReference type="AlphaFoldDB" id="A0A1G5NRK4"/>
<dbReference type="PANTHER" id="PTHR11575">
    <property type="entry name" value="5'-NUCLEOTIDASE-RELATED"/>
    <property type="match status" value="1"/>
</dbReference>
<dbReference type="PANTHER" id="PTHR11575:SF24">
    <property type="entry name" value="5'-NUCLEOTIDASE"/>
    <property type="match status" value="1"/>
</dbReference>
<dbReference type="InterPro" id="IPR008334">
    <property type="entry name" value="5'-Nucleotdase_C"/>
</dbReference>
<feature type="domain" description="Calcineurin-like phosphoesterase" evidence="3">
    <location>
        <begin position="46"/>
        <end position="229"/>
    </location>
</feature>
<evidence type="ECO:0000256" key="2">
    <source>
        <dbReference type="RuleBase" id="RU362119"/>
    </source>
</evidence>
<dbReference type="GO" id="GO:0000166">
    <property type="term" value="F:nucleotide binding"/>
    <property type="evidence" value="ECO:0007669"/>
    <property type="project" value="UniProtKB-KW"/>
</dbReference>
<organism evidence="5 6">
    <name type="scientific">Afifella marina DSM 2698</name>
    <dbReference type="NCBI Taxonomy" id="1120955"/>
    <lineage>
        <taxon>Bacteria</taxon>
        <taxon>Pseudomonadati</taxon>
        <taxon>Pseudomonadota</taxon>
        <taxon>Alphaproteobacteria</taxon>
        <taxon>Hyphomicrobiales</taxon>
        <taxon>Afifellaceae</taxon>
        <taxon>Afifella</taxon>
    </lineage>
</organism>
<dbReference type="InterPro" id="IPR029052">
    <property type="entry name" value="Metallo-depent_PP-like"/>
</dbReference>
<protein>
    <submittedName>
        <fullName evidence="5">2',3'-cyclic-nucleotide 2'-phosphodiesterase/5'-or 3'-nucleotidase, 5'-nucleotidase family</fullName>
    </submittedName>
</protein>
<keyword evidence="2" id="KW-0547">Nucleotide-binding</keyword>
<evidence type="ECO:0000259" key="4">
    <source>
        <dbReference type="Pfam" id="PF02872"/>
    </source>
</evidence>
<dbReference type="GO" id="GO:0009166">
    <property type="term" value="P:nucleotide catabolic process"/>
    <property type="evidence" value="ECO:0007669"/>
    <property type="project" value="InterPro"/>
</dbReference>